<feature type="compositionally biased region" description="Polar residues" evidence="6">
    <location>
        <begin position="11"/>
        <end position="24"/>
    </location>
</feature>
<evidence type="ECO:0000256" key="2">
    <source>
        <dbReference type="ARBA" id="ARBA00022741"/>
    </source>
</evidence>
<dbReference type="InterPro" id="IPR011009">
    <property type="entry name" value="Kinase-like_dom_sf"/>
</dbReference>
<keyword evidence="3 4" id="KW-0067">ATP-binding</keyword>
<protein>
    <submittedName>
        <fullName evidence="9">Protein kinase domain-containing protein</fullName>
    </submittedName>
</protein>
<evidence type="ECO:0000313" key="8">
    <source>
        <dbReference type="Proteomes" id="UP000887574"/>
    </source>
</evidence>
<feature type="compositionally biased region" description="Polar residues" evidence="6">
    <location>
        <begin position="429"/>
        <end position="440"/>
    </location>
</feature>
<dbReference type="GO" id="GO:0004674">
    <property type="term" value="F:protein serine/threonine kinase activity"/>
    <property type="evidence" value="ECO:0007669"/>
    <property type="project" value="UniProtKB-KW"/>
</dbReference>
<comment type="similarity">
    <text evidence="5">Belongs to the protein kinase superfamily.</text>
</comment>
<feature type="region of interest" description="Disordered" evidence="6">
    <location>
        <begin position="429"/>
        <end position="449"/>
    </location>
</feature>
<dbReference type="Gene3D" id="1.10.510.10">
    <property type="entry name" value="Transferase(Phosphotransferase) domain 1"/>
    <property type="match status" value="1"/>
</dbReference>
<reference evidence="9" key="1">
    <citation type="submission" date="2022-11" db="UniProtKB">
        <authorList>
            <consortium name="WormBaseParasite"/>
        </authorList>
    </citation>
    <scope>IDENTIFICATION</scope>
</reference>
<keyword evidence="5" id="KW-0808">Transferase</keyword>
<dbReference type="GO" id="GO:0005524">
    <property type="term" value="F:ATP binding"/>
    <property type="evidence" value="ECO:0007669"/>
    <property type="project" value="UniProtKB-UniRule"/>
</dbReference>
<keyword evidence="5" id="KW-0418">Kinase</keyword>
<dbReference type="Proteomes" id="UP000887574">
    <property type="component" value="Unplaced"/>
</dbReference>
<organism evidence="8 9">
    <name type="scientific">Ditylenchus dipsaci</name>
    <dbReference type="NCBI Taxonomy" id="166011"/>
    <lineage>
        <taxon>Eukaryota</taxon>
        <taxon>Metazoa</taxon>
        <taxon>Ecdysozoa</taxon>
        <taxon>Nematoda</taxon>
        <taxon>Chromadorea</taxon>
        <taxon>Rhabditida</taxon>
        <taxon>Tylenchina</taxon>
        <taxon>Tylenchomorpha</taxon>
        <taxon>Sphaerularioidea</taxon>
        <taxon>Anguinidae</taxon>
        <taxon>Anguininae</taxon>
        <taxon>Ditylenchus</taxon>
    </lineage>
</organism>
<dbReference type="PROSITE" id="PS00107">
    <property type="entry name" value="PROTEIN_KINASE_ATP"/>
    <property type="match status" value="1"/>
</dbReference>
<dbReference type="InterPro" id="IPR008271">
    <property type="entry name" value="Ser/Thr_kinase_AS"/>
</dbReference>
<evidence type="ECO:0000256" key="5">
    <source>
        <dbReference type="RuleBase" id="RU000304"/>
    </source>
</evidence>
<feature type="binding site" evidence="4">
    <location>
        <position position="153"/>
    </location>
    <ligand>
        <name>ATP</name>
        <dbReference type="ChEBI" id="CHEBI:30616"/>
    </ligand>
</feature>
<feature type="compositionally biased region" description="Basic and acidic residues" evidence="6">
    <location>
        <begin position="405"/>
        <end position="417"/>
    </location>
</feature>
<dbReference type="PROSITE" id="PS50011">
    <property type="entry name" value="PROTEIN_KINASE_DOM"/>
    <property type="match status" value="1"/>
</dbReference>
<evidence type="ECO:0000256" key="3">
    <source>
        <dbReference type="ARBA" id="ARBA00022840"/>
    </source>
</evidence>
<dbReference type="PANTHER" id="PTHR24347">
    <property type="entry name" value="SERINE/THREONINE-PROTEIN KINASE"/>
    <property type="match status" value="1"/>
</dbReference>
<feature type="domain" description="Protein kinase" evidence="7">
    <location>
        <begin position="124"/>
        <end position="428"/>
    </location>
</feature>
<evidence type="ECO:0000313" key="9">
    <source>
        <dbReference type="WBParaSite" id="jg5562.2"/>
    </source>
</evidence>
<dbReference type="Pfam" id="PF00069">
    <property type="entry name" value="Pkinase"/>
    <property type="match status" value="1"/>
</dbReference>
<dbReference type="AlphaFoldDB" id="A0A915EG87"/>
<dbReference type="SUPFAM" id="SSF56112">
    <property type="entry name" value="Protein kinase-like (PK-like)"/>
    <property type="match status" value="1"/>
</dbReference>
<evidence type="ECO:0000259" key="7">
    <source>
        <dbReference type="PROSITE" id="PS50011"/>
    </source>
</evidence>
<proteinExistence type="inferred from homology"/>
<keyword evidence="5" id="KW-0723">Serine/threonine-protein kinase</keyword>
<accession>A0A915EG87</accession>
<keyword evidence="2 4" id="KW-0547">Nucleotide-binding</keyword>
<evidence type="ECO:0000256" key="1">
    <source>
        <dbReference type="ARBA" id="ARBA00001946"/>
    </source>
</evidence>
<dbReference type="PROSITE" id="PS00108">
    <property type="entry name" value="PROTEIN_KINASE_ST"/>
    <property type="match status" value="1"/>
</dbReference>
<evidence type="ECO:0000256" key="4">
    <source>
        <dbReference type="PROSITE-ProRule" id="PRU10141"/>
    </source>
</evidence>
<dbReference type="InterPro" id="IPR017441">
    <property type="entry name" value="Protein_kinase_ATP_BS"/>
</dbReference>
<dbReference type="InterPro" id="IPR000719">
    <property type="entry name" value="Prot_kinase_dom"/>
</dbReference>
<feature type="region of interest" description="Disordered" evidence="6">
    <location>
        <begin position="1"/>
        <end position="24"/>
    </location>
</feature>
<evidence type="ECO:0000256" key="6">
    <source>
        <dbReference type="SAM" id="MobiDB-lite"/>
    </source>
</evidence>
<name>A0A915EG87_9BILA</name>
<dbReference type="SMART" id="SM00220">
    <property type="entry name" value="S_TKc"/>
    <property type="match status" value="1"/>
</dbReference>
<keyword evidence="8" id="KW-1185">Reference proteome</keyword>
<comment type="cofactor">
    <cofactor evidence="1">
        <name>Mg(2+)</name>
        <dbReference type="ChEBI" id="CHEBI:18420"/>
    </cofactor>
</comment>
<sequence>MGNRHDRHSIGSESTSRVPVTNNSYRPVHSQQYTALTNGQNGYTNGTNRRSIVNNNIVPVNNGHQHNPKKNNFFAQIFAKTRLDPMALASTCPPPIGGEMPIGEGTVLRDRPALRLDSRLVCKYEVLAVVGKGSFSQVLRVQHRVTKSYYAVKLVSTDQDFGAVNNELSILSRVQHPFVIKLEEVFRGVSKLFIVMEMASGGELYDRVVSKGRYTEQEARQAVRMLLTGLAYLHNMQITHRDLKPENLLYSDTRPEARLLITDFGLAHQAKNDDEKMVETCGTPEYIAPEILLRLPYSNKVDMWAVGVISYILMSGIMPFDDEVRSRLYTHIITADYLYYPLYWSEHRLSAVEALRHDWVMGEEGKSKQTKIHTKHPSSTTDYTNNNNNSSMQRTKSTRSIRSVTRSDHGHRVDPKEVDKLASDLQRLAKNQKTSQQQPKYQEKYYGDF</sequence>
<feature type="compositionally biased region" description="Low complexity" evidence="6">
    <location>
        <begin position="378"/>
        <end position="391"/>
    </location>
</feature>
<dbReference type="WBParaSite" id="jg5562.2">
    <property type="protein sequence ID" value="jg5562.2"/>
    <property type="gene ID" value="jg5562"/>
</dbReference>
<feature type="region of interest" description="Disordered" evidence="6">
    <location>
        <begin position="366"/>
        <end position="417"/>
    </location>
</feature>
<feature type="compositionally biased region" description="Polar residues" evidence="6">
    <location>
        <begin position="392"/>
        <end position="404"/>
    </location>
</feature>
<dbReference type="FunFam" id="1.10.510.10:FF:000571">
    <property type="entry name" value="Maternal embryonic leucine zipper kinase"/>
    <property type="match status" value="1"/>
</dbReference>